<name>A0A5D3WJN8_9BACT</name>
<dbReference type="InterPro" id="IPR006128">
    <property type="entry name" value="Lipoprotein_PsaA-like"/>
</dbReference>
<protein>
    <submittedName>
        <fullName evidence="6">Zinc transport system substrate-binding protein</fullName>
    </submittedName>
</protein>
<dbReference type="Proteomes" id="UP000324159">
    <property type="component" value="Unassembled WGS sequence"/>
</dbReference>
<dbReference type="PANTHER" id="PTHR42953:SF3">
    <property type="entry name" value="HIGH-AFFINITY ZINC UPTAKE SYSTEM PROTEIN ZNUA"/>
    <property type="match status" value="1"/>
</dbReference>
<evidence type="ECO:0000256" key="1">
    <source>
        <dbReference type="ARBA" id="ARBA00011028"/>
    </source>
</evidence>
<gene>
    <name evidence="6" type="ORF">EDC39_10324</name>
</gene>
<keyword evidence="7" id="KW-1185">Reference proteome</keyword>
<dbReference type="InterPro" id="IPR006127">
    <property type="entry name" value="ZnuA-like"/>
</dbReference>
<feature type="signal peptide" evidence="5">
    <location>
        <begin position="1"/>
        <end position="20"/>
    </location>
</feature>
<organism evidence="6 7">
    <name type="scientific">Geothermobacter ehrlichii</name>
    <dbReference type="NCBI Taxonomy" id="213224"/>
    <lineage>
        <taxon>Bacteria</taxon>
        <taxon>Pseudomonadati</taxon>
        <taxon>Thermodesulfobacteriota</taxon>
        <taxon>Desulfuromonadia</taxon>
        <taxon>Desulfuromonadales</taxon>
        <taxon>Geothermobacteraceae</taxon>
        <taxon>Geothermobacter</taxon>
    </lineage>
</organism>
<dbReference type="AlphaFoldDB" id="A0A5D3WJN8"/>
<dbReference type="InterPro" id="IPR006129">
    <property type="entry name" value="AdhesinB"/>
</dbReference>
<dbReference type="GO" id="GO:0007155">
    <property type="term" value="P:cell adhesion"/>
    <property type="evidence" value="ECO:0007669"/>
    <property type="project" value="InterPro"/>
</dbReference>
<comment type="caution">
    <text evidence="6">The sequence shown here is derived from an EMBL/GenBank/DDBJ whole genome shotgun (WGS) entry which is preliminary data.</text>
</comment>
<dbReference type="EMBL" id="VNIB01000003">
    <property type="protein sequence ID" value="TYO99182.1"/>
    <property type="molecule type" value="Genomic_DNA"/>
</dbReference>
<keyword evidence="2 4" id="KW-0813">Transport</keyword>
<evidence type="ECO:0000313" key="7">
    <source>
        <dbReference type="Proteomes" id="UP000324159"/>
    </source>
</evidence>
<evidence type="ECO:0000256" key="3">
    <source>
        <dbReference type="ARBA" id="ARBA00022729"/>
    </source>
</evidence>
<accession>A0A5D3WJN8</accession>
<dbReference type="PRINTS" id="PR00691">
    <property type="entry name" value="ADHESINB"/>
</dbReference>
<dbReference type="GO" id="GO:0046872">
    <property type="term" value="F:metal ion binding"/>
    <property type="evidence" value="ECO:0007669"/>
    <property type="project" value="InterPro"/>
</dbReference>
<dbReference type="SUPFAM" id="SSF53807">
    <property type="entry name" value="Helical backbone' metal receptor"/>
    <property type="match status" value="1"/>
</dbReference>
<proteinExistence type="inferred from homology"/>
<comment type="similarity">
    <text evidence="1 4">Belongs to the bacterial solute-binding protein 9 family.</text>
</comment>
<dbReference type="Gene3D" id="3.40.50.1980">
    <property type="entry name" value="Nitrogenase molybdenum iron protein domain"/>
    <property type="match status" value="2"/>
</dbReference>
<evidence type="ECO:0000256" key="5">
    <source>
        <dbReference type="SAM" id="SignalP"/>
    </source>
</evidence>
<dbReference type="Pfam" id="PF01297">
    <property type="entry name" value="ZnuA"/>
    <property type="match status" value="1"/>
</dbReference>
<reference evidence="6 7" key="1">
    <citation type="submission" date="2019-07" db="EMBL/GenBank/DDBJ databases">
        <title>Genomic Encyclopedia of Type Strains, Phase IV (KMG-IV): sequencing the most valuable type-strain genomes for metagenomic binning, comparative biology and taxonomic classification.</title>
        <authorList>
            <person name="Goeker M."/>
        </authorList>
    </citation>
    <scope>NUCLEOTIDE SEQUENCE [LARGE SCALE GENOMIC DNA]</scope>
    <source>
        <strain evidence="6 7">SS015</strain>
    </source>
</reference>
<dbReference type="GO" id="GO:0030001">
    <property type="term" value="P:metal ion transport"/>
    <property type="evidence" value="ECO:0007669"/>
    <property type="project" value="InterPro"/>
</dbReference>
<keyword evidence="3 5" id="KW-0732">Signal</keyword>
<dbReference type="InterPro" id="IPR050492">
    <property type="entry name" value="Bact_metal-bind_prot9"/>
</dbReference>
<sequence length="299" mass="32674">MIRMVVFFVCCLLTASPVFAAPKLVASLKPLADLAAGVVGDPSRVELLLPGGASPHSFTLRPSQMRALAAADLVVWVGPQLENFLVRHLASLPEERLLTFGSLSGVRLLPARRGGAWRHEAVEHDEDGDIDPHLWLDPDNARLLVLALAERLAGIDPENGTDYRRRAERLAGWIAALQQGLSDRLAAVRTKKYLVFHDAYQYFERAFGLEPLGALAIHPDRPPGARRLRELRDLLRRSGAVCVFSEPQFEPKLLRVLTEGLALRHGQLDPLGVDRPVSGASYLDLLAGLGDGLVSCLSN</sequence>
<evidence type="ECO:0000313" key="6">
    <source>
        <dbReference type="EMBL" id="TYO99182.1"/>
    </source>
</evidence>
<evidence type="ECO:0000256" key="4">
    <source>
        <dbReference type="RuleBase" id="RU003512"/>
    </source>
</evidence>
<dbReference type="PANTHER" id="PTHR42953">
    <property type="entry name" value="HIGH-AFFINITY ZINC UPTAKE SYSTEM PROTEIN ZNUA-RELATED"/>
    <property type="match status" value="1"/>
</dbReference>
<feature type="chain" id="PRO_5022991238" evidence="5">
    <location>
        <begin position="21"/>
        <end position="299"/>
    </location>
</feature>
<dbReference type="PRINTS" id="PR00690">
    <property type="entry name" value="ADHESNFAMILY"/>
</dbReference>
<evidence type="ECO:0000256" key="2">
    <source>
        <dbReference type="ARBA" id="ARBA00022448"/>
    </source>
</evidence>